<evidence type="ECO:0000313" key="7">
    <source>
        <dbReference type="EMBL" id="KAK6748008.1"/>
    </source>
</evidence>
<dbReference type="PANTHER" id="PTHR46641">
    <property type="entry name" value="FMRFAMIDE RECEPTOR-RELATED"/>
    <property type="match status" value="1"/>
</dbReference>
<dbReference type="PROSITE" id="PS50262">
    <property type="entry name" value="G_PROTEIN_RECEP_F1_2"/>
    <property type="match status" value="1"/>
</dbReference>
<comment type="subcellular location">
    <subcellularLocation>
        <location evidence="1">Membrane</location>
    </subcellularLocation>
</comment>
<feature type="transmembrane region" description="Helical" evidence="5">
    <location>
        <begin position="6"/>
        <end position="27"/>
    </location>
</feature>
<evidence type="ECO:0000256" key="5">
    <source>
        <dbReference type="SAM" id="Phobius"/>
    </source>
</evidence>
<evidence type="ECO:0000259" key="6">
    <source>
        <dbReference type="PROSITE" id="PS50262"/>
    </source>
</evidence>
<dbReference type="Gene3D" id="1.20.1070.10">
    <property type="entry name" value="Rhodopsin 7-helix transmembrane proteins"/>
    <property type="match status" value="1"/>
</dbReference>
<name>A0ABR1DCU6_NECAM</name>
<accession>A0ABR1DCU6</accession>
<evidence type="ECO:0000256" key="3">
    <source>
        <dbReference type="ARBA" id="ARBA00022989"/>
    </source>
</evidence>
<dbReference type="EMBL" id="JAVFWL010000004">
    <property type="protein sequence ID" value="KAK6748008.1"/>
    <property type="molecule type" value="Genomic_DNA"/>
</dbReference>
<organism evidence="7 8">
    <name type="scientific">Necator americanus</name>
    <name type="common">Human hookworm</name>
    <dbReference type="NCBI Taxonomy" id="51031"/>
    <lineage>
        <taxon>Eukaryota</taxon>
        <taxon>Metazoa</taxon>
        <taxon>Ecdysozoa</taxon>
        <taxon>Nematoda</taxon>
        <taxon>Chromadorea</taxon>
        <taxon>Rhabditida</taxon>
        <taxon>Rhabditina</taxon>
        <taxon>Rhabditomorpha</taxon>
        <taxon>Strongyloidea</taxon>
        <taxon>Ancylostomatidae</taxon>
        <taxon>Bunostominae</taxon>
        <taxon>Necator</taxon>
    </lineage>
</organism>
<dbReference type="PRINTS" id="PR00237">
    <property type="entry name" value="GPCRRHODOPSN"/>
</dbReference>
<feature type="transmembrane region" description="Helical" evidence="5">
    <location>
        <begin position="34"/>
        <end position="56"/>
    </location>
</feature>
<dbReference type="SMART" id="SM01381">
    <property type="entry name" value="7TM_GPCR_Srsx"/>
    <property type="match status" value="1"/>
</dbReference>
<dbReference type="CDD" id="cd14978">
    <property type="entry name" value="7tmA_FMRFamide_R-like"/>
    <property type="match status" value="1"/>
</dbReference>
<protein>
    <recommendedName>
        <fullName evidence="6">G-protein coupled receptors family 1 profile domain-containing protein</fullName>
    </recommendedName>
</protein>
<feature type="transmembrane region" description="Helical" evidence="5">
    <location>
        <begin position="125"/>
        <end position="145"/>
    </location>
</feature>
<feature type="transmembrane region" description="Helical" evidence="5">
    <location>
        <begin position="76"/>
        <end position="104"/>
    </location>
</feature>
<evidence type="ECO:0000256" key="2">
    <source>
        <dbReference type="ARBA" id="ARBA00022692"/>
    </source>
</evidence>
<dbReference type="InterPro" id="IPR017452">
    <property type="entry name" value="GPCR_Rhodpsn_7TM"/>
</dbReference>
<evidence type="ECO:0000256" key="4">
    <source>
        <dbReference type="ARBA" id="ARBA00023136"/>
    </source>
</evidence>
<dbReference type="Proteomes" id="UP001303046">
    <property type="component" value="Unassembled WGS sequence"/>
</dbReference>
<evidence type="ECO:0000313" key="8">
    <source>
        <dbReference type="Proteomes" id="UP001303046"/>
    </source>
</evidence>
<feature type="transmembrane region" description="Helical" evidence="5">
    <location>
        <begin position="264"/>
        <end position="284"/>
    </location>
</feature>
<keyword evidence="2 5" id="KW-0812">Transmembrane</keyword>
<feature type="domain" description="G-protein coupled receptors family 1 profile" evidence="6">
    <location>
        <begin position="16"/>
        <end position="281"/>
    </location>
</feature>
<dbReference type="PANTHER" id="PTHR46641:SF24">
    <property type="entry name" value="G-PROTEIN COUPLED RECEPTORS FAMILY 1 PROFILE DOMAIN-CONTAINING PROTEIN"/>
    <property type="match status" value="1"/>
</dbReference>
<dbReference type="InterPro" id="IPR052954">
    <property type="entry name" value="GPCR-Ligand_Int"/>
</dbReference>
<dbReference type="InterPro" id="IPR000276">
    <property type="entry name" value="GPCR_Rhodpsn"/>
</dbReference>
<sequence length="335" mass="38092">MENTLSLTKEICIPGVAAAALSAVVFARMRHSSLEVLLCGLSFFDVLVLSSTLLIYPAMNACQNEPDPTNSSVCHFFWRSTLIAYPLSLIAQAGSVWTCVAVACDRFIAVFFPIKKRVWATRKTSTYVICGVTLFSVLFKLPAFFEITLNEYGQITPSSLRLDPTYQLVYMTYMYLIIILLIPWTVLIVLNGIVIQKVREAYRTHKRLTQSRSRGRRDTDERKMTVMTIVMTGIFVLCNIPPAINNIIESYAPQYRDSYRHRIPLSTLLVCVNSASNILIYCWFNRQFRRSVFRLCISKAYKRRASAYLRGSKESKARTSDSTIVPPRSVKNSII</sequence>
<reference evidence="7 8" key="1">
    <citation type="submission" date="2023-08" db="EMBL/GenBank/DDBJ databases">
        <title>A Necator americanus chromosomal reference genome.</title>
        <authorList>
            <person name="Ilik V."/>
            <person name="Petrzelkova K.J."/>
            <person name="Pardy F."/>
            <person name="Fuh T."/>
            <person name="Niatou-Singa F.S."/>
            <person name="Gouil Q."/>
            <person name="Baker L."/>
            <person name="Ritchie M.E."/>
            <person name="Jex A.R."/>
            <person name="Gazzola D."/>
            <person name="Li H."/>
            <person name="Toshio Fujiwara R."/>
            <person name="Zhan B."/>
            <person name="Aroian R.V."/>
            <person name="Pafco B."/>
            <person name="Schwarz E.M."/>
        </authorList>
    </citation>
    <scope>NUCLEOTIDE SEQUENCE [LARGE SCALE GENOMIC DNA]</scope>
    <source>
        <strain evidence="7 8">Aroian</strain>
        <tissue evidence="7">Whole animal</tissue>
    </source>
</reference>
<dbReference type="SUPFAM" id="SSF81321">
    <property type="entry name" value="Family A G protein-coupled receptor-like"/>
    <property type="match status" value="1"/>
</dbReference>
<gene>
    <name evidence="7" type="primary">Necator_chrIV.g14222</name>
    <name evidence="7" type="ORF">RB195_000928</name>
</gene>
<comment type="caution">
    <text evidence="7">The sequence shown here is derived from an EMBL/GenBank/DDBJ whole genome shotgun (WGS) entry which is preliminary data.</text>
</comment>
<evidence type="ECO:0000256" key="1">
    <source>
        <dbReference type="ARBA" id="ARBA00004370"/>
    </source>
</evidence>
<feature type="transmembrane region" description="Helical" evidence="5">
    <location>
        <begin position="224"/>
        <end position="244"/>
    </location>
</feature>
<feature type="transmembrane region" description="Helical" evidence="5">
    <location>
        <begin position="173"/>
        <end position="195"/>
    </location>
</feature>
<keyword evidence="8" id="KW-1185">Reference proteome</keyword>
<proteinExistence type="predicted"/>
<keyword evidence="4 5" id="KW-0472">Membrane</keyword>
<dbReference type="Pfam" id="PF00001">
    <property type="entry name" value="7tm_1"/>
    <property type="match status" value="1"/>
</dbReference>
<keyword evidence="3 5" id="KW-1133">Transmembrane helix</keyword>